<evidence type="ECO:0000313" key="3">
    <source>
        <dbReference type="Proteomes" id="UP001157910"/>
    </source>
</evidence>
<name>A0ABY1PYU5_9SPHN</name>
<dbReference type="Pfam" id="PF03729">
    <property type="entry name" value="DUF308"/>
    <property type="match status" value="1"/>
</dbReference>
<comment type="caution">
    <text evidence="2">The sequence shown here is derived from an EMBL/GenBank/DDBJ whole genome shotgun (WGS) entry which is preliminary data.</text>
</comment>
<protein>
    <submittedName>
        <fullName evidence="2">Uncharacterized membrane protein HdeD, DUF308 family</fullName>
    </submittedName>
</protein>
<dbReference type="InterPro" id="IPR052712">
    <property type="entry name" value="Acid_resist_chaperone_HdeD"/>
</dbReference>
<dbReference type="PANTHER" id="PTHR34989:SF1">
    <property type="entry name" value="PROTEIN HDED"/>
    <property type="match status" value="1"/>
</dbReference>
<dbReference type="RefSeq" id="WP_283404986.1">
    <property type="nucleotide sequence ID" value="NZ_FXUI01000001.1"/>
</dbReference>
<keyword evidence="3" id="KW-1185">Reference proteome</keyword>
<reference evidence="2 3" key="1">
    <citation type="submission" date="2017-05" db="EMBL/GenBank/DDBJ databases">
        <authorList>
            <person name="Varghese N."/>
            <person name="Submissions S."/>
        </authorList>
    </citation>
    <scope>NUCLEOTIDE SEQUENCE [LARGE SCALE GENOMIC DNA]</scope>
    <source>
        <strain evidence="2 3">SM16</strain>
    </source>
</reference>
<dbReference type="Proteomes" id="UP001157910">
    <property type="component" value="Unassembled WGS sequence"/>
</dbReference>
<keyword evidence="1" id="KW-1133">Transmembrane helix</keyword>
<feature type="transmembrane region" description="Helical" evidence="1">
    <location>
        <begin position="88"/>
        <end position="106"/>
    </location>
</feature>
<feature type="transmembrane region" description="Helical" evidence="1">
    <location>
        <begin position="60"/>
        <end position="81"/>
    </location>
</feature>
<feature type="transmembrane region" description="Helical" evidence="1">
    <location>
        <begin position="170"/>
        <end position="192"/>
    </location>
</feature>
<keyword evidence="1" id="KW-0472">Membrane</keyword>
<feature type="transmembrane region" description="Helical" evidence="1">
    <location>
        <begin position="145"/>
        <end position="164"/>
    </location>
</feature>
<dbReference type="InterPro" id="IPR005325">
    <property type="entry name" value="DUF308_memb"/>
</dbReference>
<organism evidence="2 3">
    <name type="scientific">Novosphingobium panipatense</name>
    <dbReference type="NCBI Taxonomy" id="428991"/>
    <lineage>
        <taxon>Bacteria</taxon>
        <taxon>Pseudomonadati</taxon>
        <taxon>Pseudomonadota</taxon>
        <taxon>Alphaproteobacteria</taxon>
        <taxon>Sphingomonadales</taxon>
        <taxon>Sphingomonadaceae</taxon>
        <taxon>Novosphingobium</taxon>
    </lineage>
</organism>
<sequence>MERTEPDPLLTPDVGHDPVVRQIERTPGSSWGWVMAYGLLLLLVALIVLVNPLVSGVATGLLLGIALVVCGVAALAAGWTALSKRARWTELLLGILALLAGVFAIANPVAGALSLVVAIGFWLILSGVFQIAFALRVREDRGWRLLLGGLDVVLGFILLLSGAWVGLAFLATLVAISFIVRGVFLIQLALALRKA</sequence>
<dbReference type="EMBL" id="FXUI01000001">
    <property type="protein sequence ID" value="SMP53388.1"/>
    <property type="molecule type" value="Genomic_DNA"/>
</dbReference>
<gene>
    <name evidence="2" type="ORF">SAMN06296065_101409</name>
</gene>
<proteinExistence type="predicted"/>
<dbReference type="PANTHER" id="PTHR34989">
    <property type="entry name" value="PROTEIN HDED"/>
    <property type="match status" value="1"/>
</dbReference>
<feature type="transmembrane region" description="Helical" evidence="1">
    <location>
        <begin position="31"/>
        <end position="54"/>
    </location>
</feature>
<evidence type="ECO:0000313" key="2">
    <source>
        <dbReference type="EMBL" id="SMP53388.1"/>
    </source>
</evidence>
<evidence type="ECO:0000256" key="1">
    <source>
        <dbReference type="SAM" id="Phobius"/>
    </source>
</evidence>
<feature type="transmembrane region" description="Helical" evidence="1">
    <location>
        <begin position="112"/>
        <end position="133"/>
    </location>
</feature>
<accession>A0ABY1PYU5</accession>
<keyword evidence="1" id="KW-0812">Transmembrane</keyword>